<protein>
    <submittedName>
        <fullName evidence="1">Uncharacterized protein</fullName>
    </submittedName>
</protein>
<keyword evidence="2" id="KW-1185">Reference proteome</keyword>
<gene>
    <name evidence="1" type="ORF">HNQ60_003610</name>
</gene>
<dbReference type="AlphaFoldDB" id="A0A841HPM3"/>
<comment type="caution">
    <text evidence="1">The sequence shown here is derived from an EMBL/GenBank/DDBJ whole genome shotgun (WGS) entry which is preliminary data.</text>
</comment>
<sequence length="269" mass="30091">MRTTYGAIAAAIVIAATGSWWVVGDREQIASRILPPPARSPAVADRKIAADPFVEPQSSRVVTSADDALAPYASEKYQFLLTGMFEKPVDERLLLDALLERERIAVHLNTARQSHDDPVRRTIPDLQARVVEADGQIRALLHPTDYAAYELLKDSDIEQYQLGDYAAGISNVAPLSPADRRAILLTKLNYKRYFRQVLFDSGVLNPDLSPAEKQQAIAGISRALEEYKNSYLEEVRQYLFDDEQYALLRNYESSEFEAELAKLRSMAGG</sequence>
<name>A0A841HPM3_9GAMM</name>
<evidence type="ECO:0000313" key="2">
    <source>
        <dbReference type="Proteomes" id="UP000588068"/>
    </source>
</evidence>
<accession>A0A841HPM3</accession>
<dbReference type="RefSeq" id="WP_184334126.1">
    <property type="nucleotide sequence ID" value="NZ_JACHHZ010000004.1"/>
</dbReference>
<dbReference type="EMBL" id="JACHHZ010000004">
    <property type="protein sequence ID" value="MBB6094723.1"/>
    <property type="molecule type" value="Genomic_DNA"/>
</dbReference>
<proteinExistence type="predicted"/>
<dbReference type="Proteomes" id="UP000588068">
    <property type="component" value="Unassembled WGS sequence"/>
</dbReference>
<reference evidence="1 2" key="1">
    <citation type="submission" date="2020-08" db="EMBL/GenBank/DDBJ databases">
        <title>Genomic Encyclopedia of Type Strains, Phase IV (KMG-IV): sequencing the most valuable type-strain genomes for metagenomic binning, comparative biology and taxonomic classification.</title>
        <authorList>
            <person name="Goeker M."/>
        </authorList>
    </citation>
    <scope>NUCLEOTIDE SEQUENCE [LARGE SCALE GENOMIC DNA]</scope>
    <source>
        <strain evidence="1 2">DSM 26723</strain>
    </source>
</reference>
<organism evidence="1 2">
    <name type="scientific">Povalibacter uvarum</name>
    <dbReference type="NCBI Taxonomy" id="732238"/>
    <lineage>
        <taxon>Bacteria</taxon>
        <taxon>Pseudomonadati</taxon>
        <taxon>Pseudomonadota</taxon>
        <taxon>Gammaproteobacteria</taxon>
        <taxon>Steroidobacterales</taxon>
        <taxon>Steroidobacteraceae</taxon>
        <taxon>Povalibacter</taxon>
    </lineage>
</organism>
<evidence type="ECO:0000313" key="1">
    <source>
        <dbReference type="EMBL" id="MBB6094723.1"/>
    </source>
</evidence>